<dbReference type="EMBL" id="JACSQY010000004">
    <property type="protein sequence ID" value="MBD7908082.1"/>
    <property type="molecule type" value="Genomic_DNA"/>
</dbReference>
<comment type="caution">
    <text evidence="3">The sequence shown here is derived from an EMBL/GenBank/DDBJ whole genome shotgun (WGS) entry which is preliminary data.</text>
</comment>
<evidence type="ECO:0000256" key="1">
    <source>
        <dbReference type="SAM" id="Phobius"/>
    </source>
</evidence>
<evidence type="ECO:0000313" key="3">
    <source>
        <dbReference type="EMBL" id="MBD7908082.1"/>
    </source>
</evidence>
<feature type="chain" id="PRO_5046739823" evidence="2">
    <location>
        <begin position="26"/>
        <end position="452"/>
    </location>
</feature>
<keyword evidence="1" id="KW-1133">Transmembrane helix</keyword>
<keyword evidence="1" id="KW-0812">Transmembrane</keyword>
<protein>
    <submittedName>
        <fullName evidence="3">Copper amine oxidase</fullName>
    </submittedName>
</protein>
<keyword evidence="1" id="KW-0472">Membrane</keyword>
<feature type="signal peptide" evidence="2">
    <location>
        <begin position="1"/>
        <end position="25"/>
    </location>
</feature>
<accession>A0ABR8PIR7</accession>
<keyword evidence="4" id="KW-1185">Reference proteome</keyword>
<feature type="transmembrane region" description="Helical" evidence="1">
    <location>
        <begin position="426"/>
        <end position="444"/>
    </location>
</feature>
<dbReference type="Proteomes" id="UP000659496">
    <property type="component" value="Unassembled WGS sequence"/>
</dbReference>
<evidence type="ECO:0000313" key="4">
    <source>
        <dbReference type="Proteomes" id="UP000659496"/>
    </source>
</evidence>
<reference evidence="3 4" key="1">
    <citation type="submission" date="2020-08" db="EMBL/GenBank/DDBJ databases">
        <title>A Genomic Blueprint of the Chicken Gut Microbiome.</title>
        <authorList>
            <person name="Gilroy R."/>
            <person name="Ravi A."/>
            <person name="Getino M."/>
            <person name="Pursley I."/>
            <person name="Horton D.L."/>
            <person name="Alikhan N.-F."/>
            <person name="Baker D."/>
            <person name="Gharbi K."/>
            <person name="Hall N."/>
            <person name="Watson M."/>
            <person name="Adriaenssens E.M."/>
            <person name="Foster-Nyarko E."/>
            <person name="Jarju S."/>
            <person name="Secka A."/>
            <person name="Antonio M."/>
            <person name="Oren A."/>
            <person name="Chaudhuri R."/>
            <person name="La Ragione R.M."/>
            <person name="Hildebrand F."/>
            <person name="Pallen M.J."/>
        </authorList>
    </citation>
    <scope>NUCLEOTIDE SEQUENCE [LARGE SCALE GENOMIC DNA]</scope>
    <source>
        <strain evidence="3 4">Sa3CUA8</strain>
    </source>
</reference>
<evidence type="ECO:0000256" key="2">
    <source>
        <dbReference type="SAM" id="SignalP"/>
    </source>
</evidence>
<organism evidence="3 4">
    <name type="scientific">Sporosarcina gallistercoris</name>
    <dbReference type="NCBI Taxonomy" id="2762245"/>
    <lineage>
        <taxon>Bacteria</taxon>
        <taxon>Bacillati</taxon>
        <taxon>Bacillota</taxon>
        <taxon>Bacilli</taxon>
        <taxon>Bacillales</taxon>
        <taxon>Caryophanaceae</taxon>
        <taxon>Sporosarcina</taxon>
    </lineage>
</organism>
<gene>
    <name evidence="3" type="ORF">H9659_07065</name>
</gene>
<proteinExistence type="predicted"/>
<name>A0ABR8PIR7_9BACL</name>
<sequence>MNYKKLAAIPLSVSLLLPMGAIANAADHSGHGTTSMAVSNPATDLRATLDSILSEHAYLAIVAMQKGIDGSKDFDAAAAQLGENTDELSAAIGSVYGDDAANQFKEIWGSHIGYFVDYVKATAANDEEGRKKAVSDLDGYRVTQAGFLDTATEGRLKAKDLEEGLKMHVDQLIWAFDNYNAGEYEKAYEGITESMMHMFGTGKGISWAITDQFPDKFDKMSVDTPAADLREQLNNQFSTHAALAILAMQKGIDGAKDFDVSAAELNSNTEDLTKSIESVYGAEGAKQFNEIWSSHIGYFVDYVTATASDDAEGQKAAMANLDDYRVKQAAFLETATEGRLKAADLEEGLKVHVDQLLAAFNKYHDGDYDGAYDDIHEAYSHMFGVGTMMAGAIVDQYPDKFADSMPSDMPKTGLGGMSQESNDSTVMWILTSLILAMAAGAVVIRKTRPENN</sequence>
<keyword evidence="2" id="KW-0732">Signal</keyword>